<comment type="caution">
    <text evidence="1">The sequence shown here is derived from an EMBL/GenBank/DDBJ whole genome shotgun (WGS) entry which is preliminary data.</text>
</comment>
<dbReference type="AlphaFoldDB" id="A0A937F4F9"/>
<sequence>MADIHSPKTQAQLALWMEANCYNFNSYSINGNIIYEGFGIKQAAGKYQWYYTERGQKSIIKEFDNEEEVVAYAFKQITADQWAKSHCIGFTWIESDSKTLAEQLRKRGITFHQDEIPYYGPNEPVYRTYVYGCDCHKVEDLKKKYYHEKP</sequence>
<protein>
    <submittedName>
        <fullName evidence="1">Uncharacterized protein</fullName>
    </submittedName>
</protein>
<evidence type="ECO:0000313" key="2">
    <source>
        <dbReference type="Proteomes" id="UP000659388"/>
    </source>
</evidence>
<dbReference type="EMBL" id="JAESIY010000001">
    <property type="protein sequence ID" value="MBL3654509.1"/>
    <property type="molecule type" value="Genomic_DNA"/>
</dbReference>
<reference evidence="1" key="1">
    <citation type="submission" date="2021-01" db="EMBL/GenBank/DDBJ databases">
        <title>Fulvivirga kasyanovii gen. nov., sp nov., a novel member of the phylum Bacteroidetes isolated from seawater in a mussel farm.</title>
        <authorList>
            <person name="Zhao L.-H."/>
            <person name="Wang Z.-J."/>
        </authorList>
    </citation>
    <scope>NUCLEOTIDE SEQUENCE</scope>
    <source>
        <strain evidence="1">2943</strain>
    </source>
</reference>
<name>A0A937F4F9_9BACT</name>
<proteinExistence type="predicted"/>
<organism evidence="1 2">
    <name type="scientific">Fulvivirga sediminis</name>
    <dbReference type="NCBI Taxonomy" id="2803949"/>
    <lineage>
        <taxon>Bacteria</taxon>
        <taxon>Pseudomonadati</taxon>
        <taxon>Bacteroidota</taxon>
        <taxon>Cytophagia</taxon>
        <taxon>Cytophagales</taxon>
        <taxon>Fulvivirgaceae</taxon>
        <taxon>Fulvivirga</taxon>
    </lineage>
</organism>
<evidence type="ECO:0000313" key="1">
    <source>
        <dbReference type="EMBL" id="MBL3654509.1"/>
    </source>
</evidence>
<accession>A0A937F4F9</accession>
<gene>
    <name evidence="1" type="ORF">JL102_00080</name>
</gene>
<keyword evidence="2" id="KW-1185">Reference proteome</keyword>
<dbReference type="RefSeq" id="WP_202241349.1">
    <property type="nucleotide sequence ID" value="NZ_JAESIY010000001.1"/>
</dbReference>
<dbReference type="Proteomes" id="UP000659388">
    <property type="component" value="Unassembled WGS sequence"/>
</dbReference>